<dbReference type="SUPFAM" id="SSF58104">
    <property type="entry name" value="Methyl-accepting chemotaxis protein (MCP) signaling domain"/>
    <property type="match status" value="1"/>
</dbReference>
<dbReference type="InterPro" id="IPR024478">
    <property type="entry name" value="HlyB_4HB_MCP"/>
</dbReference>
<evidence type="ECO:0000256" key="2">
    <source>
        <dbReference type="ARBA" id="ARBA00022989"/>
    </source>
</evidence>
<dbReference type="PANTHER" id="PTHR32089:SF112">
    <property type="entry name" value="LYSOZYME-LIKE PROTEIN-RELATED"/>
    <property type="match status" value="1"/>
</dbReference>
<sequence>MSTTQPLANARTTRRGAWFSDRSVRTKILTLTAIFAITSAGSGVYALITMEQMAGQTEELSTTVTTIMAPLSTVHQDQLKARMIVAQLGATRSPEAQEHWLQEQVDNDAEIDAAIAEFEAAGGDVVPTWADFRAGFDAWRAARDEQLVPAATSGDVALYEQVLDEVTEPLKSTYVDALDAAALAGDEYAEGIAHEARTEADRASTVLITTLLLAIIGVTALGAVVAGAIRKSVQRVQGSLDALARGDLTVRADVHSRDEIGRMASSLTIAQDSLQRTLAGVVETSETVAAAAEELSASSDQVAAGSDETSAQAGVVAAAAEQVSRNVQAVAAGAEQMGASIREIAQNANLAAKVAGQATAAAESAND</sequence>
<dbReference type="Gene3D" id="1.10.287.950">
    <property type="entry name" value="Methyl-accepting chemotaxis protein"/>
    <property type="match status" value="1"/>
</dbReference>
<keyword evidence="2 3" id="KW-1133">Transmembrane helix</keyword>
<protein>
    <submittedName>
        <fullName evidence="5">Methyl-accepting chemotaxis protein</fullName>
    </submittedName>
</protein>
<dbReference type="RefSeq" id="WP_175345774.1">
    <property type="nucleotide sequence ID" value="NZ_JABMCI010000036.1"/>
</dbReference>
<keyword evidence="6" id="KW-1185">Reference proteome</keyword>
<dbReference type="AlphaFoldDB" id="A0A7Y6DUX4"/>
<dbReference type="GO" id="GO:0016020">
    <property type="term" value="C:membrane"/>
    <property type="evidence" value="ECO:0007669"/>
    <property type="project" value="InterPro"/>
</dbReference>
<proteinExistence type="predicted"/>
<organism evidence="5 6">
    <name type="scientific">Cellulomonas humilata</name>
    <dbReference type="NCBI Taxonomy" id="144055"/>
    <lineage>
        <taxon>Bacteria</taxon>
        <taxon>Bacillati</taxon>
        <taxon>Actinomycetota</taxon>
        <taxon>Actinomycetes</taxon>
        <taxon>Micrococcales</taxon>
        <taxon>Cellulomonadaceae</taxon>
        <taxon>Cellulomonas</taxon>
    </lineage>
</organism>
<evidence type="ECO:0000256" key="3">
    <source>
        <dbReference type="SAM" id="Phobius"/>
    </source>
</evidence>
<accession>A0A7Y6DUX4</accession>
<dbReference type="SMART" id="SM00304">
    <property type="entry name" value="HAMP"/>
    <property type="match status" value="1"/>
</dbReference>
<dbReference type="Pfam" id="PF12729">
    <property type="entry name" value="4HB_MCP_1"/>
    <property type="match status" value="1"/>
</dbReference>
<gene>
    <name evidence="5" type="ORF">HP550_01175</name>
</gene>
<evidence type="ECO:0000313" key="6">
    <source>
        <dbReference type="Proteomes" id="UP000565724"/>
    </source>
</evidence>
<comment type="caution">
    <text evidence="5">The sequence shown here is derived from an EMBL/GenBank/DDBJ whole genome shotgun (WGS) entry which is preliminary data.</text>
</comment>
<dbReference type="Proteomes" id="UP000565724">
    <property type="component" value="Unassembled WGS sequence"/>
</dbReference>
<dbReference type="CDD" id="cd06225">
    <property type="entry name" value="HAMP"/>
    <property type="match status" value="1"/>
</dbReference>
<dbReference type="EMBL" id="JABMCI010000036">
    <property type="protein sequence ID" value="NUU15861.1"/>
    <property type="molecule type" value="Genomic_DNA"/>
</dbReference>
<dbReference type="InterPro" id="IPR003660">
    <property type="entry name" value="HAMP_dom"/>
</dbReference>
<reference evidence="5 6" key="1">
    <citation type="submission" date="2020-05" db="EMBL/GenBank/DDBJ databases">
        <title>Genome Sequencing of Type Strains.</title>
        <authorList>
            <person name="Lemaire J.F."/>
            <person name="Inderbitzin P."/>
            <person name="Gregorio O.A."/>
            <person name="Collins S.B."/>
            <person name="Wespe N."/>
            <person name="Knight-Connoni V."/>
        </authorList>
    </citation>
    <scope>NUCLEOTIDE SEQUENCE [LARGE SCALE GENOMIC DNA]</scope>
    <source>
        <strain evidence="5 6">ATCC 25174</strain>
    </source>
</reference>
<keyword evidence="3" id="KW-0472">Membrane</keyword>
<dbReference type="PROSITE" id="PS50885">
    <property type="entry name" value="HAMP"/>
    <property type="match status" value="1"/>
</dbReference>
<dbReference type="Pfam" id="PF00672">
    <property type="entry name" value="HAMP"/>
    <property type="match status" value="1"/>
</dbReference>
<keyword evidence="1 3" id="KW-0812">Transmembrane</keyword>
<feature type="transmembrane region" description="Helical" evidence="3">
    <location>
        <begin position="28"/>
        <end position="48"/>
    </location>
</feature>
<evidence type="ECO:0000259" key="4">
    <source>
        <dbReference type="PROSITE" id="PS50885"/>
    </source>
</evidence>
<dbReference type="GO" id="GO:0007165">
    <property type="term" value="P:signal transduction"/>
    <property type="evidence" value="ECO:0007669"/>
    <property type="project" value="InterPro"/>
</dbReference>
<feature type="transmembrane region" description="Helical" evidence="3">
    <location>
        <begin position="206"/>
        <end position="229"/>
    </location>
</feature>
<evidence type="ECO:0000313" key="5">
    <source>
        <dbReference type="EMBL" id="NUU15861.1"/>
    </source>
</evidence>
<feature type="domain" description="HAMP" evidence="4">
    <location>
        <begin position="227"/>
        <end position="279"/>
    </location>
</feature>
<evidence type="ECO:0000256" key="1">
    <source>
        <dbReference type="ARBA" id="ARBA00022692"/>
    </source>
</evidence>
<dbReference type="PANTHER" id="PTHR32089">
    <property type="entry name" value="METHYL-ACCEPTING CHEMOTAXIS PROTEIN MCPB"/>
    <property type="match status" value="1"/>
</dbReference>
<feature type="non-terminal residue" evidence="5">
    <location>
        <position position="367"/>
    </location>
</feature>
<name>A0A7Y6DUX4_9CELL</name>